<protein>
    <submittedName>
        <fullName evidence="2">Transcriptional regulator, XRE family</fullName>
    </submittedName>
</protein>
<dbReference type="eggNOG" id="COG1396">
    <property type="taxonomic scope" value="Bacteria"/>
</dbReference>
<keyword evidence="3" id="KW-1185">Reference proteome</keyword>
<proteinExistence type="predicted"/>
<dbReference type="STRING" id="324925.Ppha_1932"/>
<dbReference type="AlphaFoldDB" id="B4SC44"/>
<dbReference type="HOGENOM" id="CLU_066192_18_2_10"/>
<evidence type="ECO:0000259" key="1">
    <source>
        <dbReference type="PROSITE" id="PS50943"/>
    </source>
</evidence>
<dbReference type="CDD" id="cd00093">
    <property type="entry name" value="HTH_XRE"/>
    <property type="match status" value="1"/>
</dbReference>
<organism evidence="2 3">
    <name type="scientific">Pelodictyon phaeoclathratiforme (strain DSM 5477 / BU-1)</name>
    <dbReference type="NCBI Taxonomy" id="324925"/>
    <lineage>
        <taxon>Bacteria</taxon>
        <taxon>Pseudomonadati</taxon>
        <taxon>Chlorobiota</taxon>
        <taxon>Chlorobiia</taxon>
        <taxon>Chlorobiales</taxon>
        <taxon>Chlorobiaceae</taxon>
        <taxon>Chlorobium/Pelodictyon group</taxon>
        <taxon>Pelodictyon</taxon>
    </lineage>
</organism>
<dbReference type="Pfam" id="PF01381">
    <property type="entry name" value="HTH_3"/>
    <property type="match status" value="1"/>
</dbReference>
<dbReference type="GO" id="GO:0003677">
    <property type="term" value="F:DNA binding"/>
    <property type="evidence" value="ECO:0007669"/>
    <property type="project" value="InterPro"/>
</dbReference>
<dbReference type="InterPro" id="IPR010982">
    <property type="entry name" value="Lambda_DNA-bd_dom_sf"/>
</dbReference>
<dbReference type="RefSeq" id="WP_012508631.1">
    <property type="nucleotide sequence ID" value="NC_011060.1"/>
</dbReference>
<dbReference type="InterPro" id="IPR001387">
    <property type="entry name" value="Cro/C1-type_HTH"/>
</dbReference>
<dbReference type="Proteomes" id="UP000002724">
    <property type="component" value="Chromosome"/>
</dbReference>
<dbReference type="EMBL" id="CP001110">
    <property type="protein sequence ID" value="ACF44150.1"/>
    <property type="molecule type" value="Genomic_DNA"/>
</dbReference>
<dbReference type="OrthoDB" id="337567at2"/>
<sequence length="91" mass="10374">MDELQAFIDEQKALDPEFAESFDEGYEQFKIGVLLRQARESVGLTQDDIAGKMKTKKSTISRIENHSQDVRLSVLMHYTEALGKKLNLSIQ</sequence>
<reference evidence="2 3" key="1">
    <citation type="submission" date="2008-06" db="EMBL/GenBank/DDBJ databases">
        <title>Complete sequence of Pelodictyon phaeoclathratiforme BU-1.</title>
        <authorList>
            <consortium name="US DOE Joint Genome Institute"/>
            <person name="Lucas S."/>
            <person name="Copeland A."/>
            <person name="Lapidus A."/>
            <person name="Glavina del Rio T."/>
            <person name="Dalin E."/>
            <person name="Tice H."/>
            <person name="Bruce D."/>
            <person name="Goodwin L."/>
            <person name="Pitluck S."/>
            <person name="Schmutz J."/>
            <person name="Larimer F."/>
            <person name="Land M."/>
            <person name="Hauser L."/>
            <person name="Kyrpides N."/>
            <person name="Mikhailova N."/>
            <person name="Liu Z."/>
            <person name="Li T."/>
            <person name="Zhao F."/>
            <person name="Overmann J."/>
            <person name="Bryant D.A."/>
            <person name="Richardson P."/>
        </authorList>
    </citation>
    <scope>NUCLEOTIDE SEQUENCE [LARGE SCALE GENOMIC DNA]</scope>
    <source>
        <strain evidence="3">DSM 5477 / BU-1</strain>
    </source>
</reference>
<accession>B4SC44</accession>
<gene>
    <name evidence="2" type="ordered locus">Ppha_1932</name>
</gene>
<dbReference type="SMART" id="SM00530">
    <property type="entry name" value="HTH_XRE"/>
    <property type="match status" value="1"/>
</dbReference>
<name>B4SC44_PELPB</name>
<dbReference type="KEGG" id="pph:Ppha_1932"/>
<dbReference type="PROSITE" id="PS50943">
    <property type="entry name" value="HTH_CROC1"/>
    <property type="match status" value="1"/>
</dbReference>
<evidence type="ECO:0000313" key="2">
    <source>
        <dbReference type="EMBL" id="ACF44150.1"/>
    </source>
</evidence>
<dbReference type="Gene3D" id="1.10.260.40">
    <property type="entry name" value="lambda repressor-like DNA-binding domains"/>
    <property type="match status" value="1"/>
</dbReference>
<evidence type="ECO:0000313" key="3">
    <source>
        <dbReference type="Proteomes" id="UP000002724"/>
    </source>
</evidence>
<feature type="domain" description="HTH cro/C1-type" evidence="1">
    <location>
        <begin position="35"/>
        <end position="89"/>
    </location>
</feature>
<dbReference type="SUPFAM" id="SSF47413">
    <property type="entry name" value="lambda repressor-like DNA-binding domains"/>
    <property type="match status" value="1"/>
</dbReference>